<feature type="transmembrane region" description="Helical" evidence="2">
    <location>
        <begin position="117"/>
        <end position="136"/>
    </location>
</feature>
<evidence type="ECO:0000256" key="1">
    <source>
        <dbReference type="SAM" id="MobiDB-lite"/>
    </source>
</evidence>
<proteinExistence type="predicted"/>
<feature type="compositionally biased region" description="Acidic residues" evidence="1">
    <location>
        <begin position="1"/>
        <end position="10"/>
    </location>
</feature>
<evidence type="ECO:0000256" key="2">
    <source>
        <dbReference type="SAM" id="Phobius"/>
    </source>
</evidence>
<name>A0A8X8YCR2_SALSN</name>
<protein>
    <submittedName>
        <fullName evidence="3">Uncharacterized protein</fullName>
    </submittedName>
</protein>
<sequence length="174" mass="19092">MTVDDYDAATDSDCQSSSASAVPQFGDFARNGMVRVEVDEAKYGEVERMFRDGMGRALAQDVNVVALHKPSYSTFAGHARLEAFRLYSNAVAAMLILCMLGTAVRGMRSWGLSLMDLGGVPILKTAFPTALGFIYLRRIFRLIGDSLTLSYLPFYFTLTISISKLVMFGSAMRA</sequence>
<keyword evidence="2" id="KW-1133">Transmembrane helix</keyword>
<organism evidence="3">
    <name type="scientific">Salvia splendens</name>
    <name type="common">Scarlet sage</name>
    <dbReference type="NCBI Taxonomy" id="180675"/>
    <lineage>
        <taxon>Eukaryota</taxon>
        <taxon>Viridiplantae</taxon>
        <taxon>Streptophyta</taxon>
        <taxon>Embryophyta</taxon>
        <taxon>Tracheophyta</taxon>
        <taxon>Spermatophyta</taxon>
        <taxon>Magnoliopsida</taxon>
        <taxon>eudicotyledons</taxon>
        <taxon>Gunneridae</taxon>
        <taxon>Pentapetalae</taxon>
        <taxon>asterids</taxon>
        <taxon>lamiids</taxon>
        <taxon>Lamiales</taxon>
        <taxon>Lamiaceae</taxon>
        <taxon>Nepetoideae</taxon>
        <taxon>Mentheae</taxon>
        <taxon>Salviinae</taxon>
        <taxon>Salvia</taxon>
        <taxon>Salvia subgen. Calosphace</taxon>
        <taxon>core Calosphace</taxon>
    </lineage>
</organism>
<reference evidence="3" key="2">
    <citation type="submission" date="2020-08" db="EMBL/GenBank/DDBJ databases">
        <title>Plant Genome Project.</title>
        <authorList>
            <person name="Zhang R.-G."/>
        </authorList>
    </citation>
    <scope>NUCLEOTIDE SEQUENCE</scope>
    <source>
        <strain evidence="3">Huo1</strain>
        <tissue evidence="3">Leaf</tissue>
    </source>
</reference>
<evidence type="ECO:0000313" key="3">
    <source>
        <dbReference type="EMBL" id="KAG6429565.1"/>
    </source>
</evidence>
<keyword evidence="2" id="KW-0812">Transmembrane</keyword>
<reference evidence="3" key="1">
    <citation type="submission" date="2018-01" db="EMBL/GenBank/DDBJ databases">
        <authorList>
            <person name="Mao J.F."/>
        </authorList>
    </citation>
    <scope>NUCLEOTIDE SEQUENCE</scope>
    <source>
        <strain evidence="3">Huo1</strain>
        <tissue evidence="3">Leaf</tissue>
    </source>
</reference>
<gene>
    <name evidence="3" type="ORF">SASPL_107617</name>
</gene>
<feature type="transmembrane region" description="Helical" evidence="2">
    <location>
        <begin position="86"/>
        <end position="105"/>
    </location>
</feature>
<feature type="transmembrane region" description="Helical" evidence="2">
    <location>
        <begin position="148"/>
        <end position="168"/>
    </location>
</feature>
<keyword evidence="2" id="KW-0472">Membrane</keyword>
<dbReference type="AlphaFoldDB" id="A0A8X8YCR2"/>
<keyword evidence="4" id="KW-1185">Reference proteome</keyword>
<comment type="caution">
    <text evidence="3">The sequence shown here is derived from an EMBL/GenBank/DDBJ whole genome shotgun (WGS) entry which is preliminary data.</text>
</comment>
<feature type="region of interest" description="Disordered" evidence="1">
    <location>
        <begin position="1"/>
        <end position="20"/>
    </location>
</feature>
<accession>A0A8X8YCR2</accession>
<dbReference type="EMBL" id="PNBA02000003">
    <property type="protein sequence ID" value="KAG6429565.1"/>
    <property type="molecule type" value="Genomic_DNA"/>
</dbReference>
<evidence type="ECO:0000313" key="4">
    <source>
        <dbReference type="Proteomes" id="UP000298416"/>
    </source>
</evidence>
<dbReference type="Proteomes" id="UP000298416">
    <property type="component" value="Unassembled WGS sequence"/>
</dbReference>